<keyword evidence="1" id="KW-0813">Transport</keyword>
<dbReference type="Pfam" id="PF00005">
    <property type="entry name" value="ABC_tran"/>
    <property type="match status" value="2"/>
</dbReference>
<dbReference type="GO" id="GO:0016887">
    <property type="term" value="F:ATP hydrolysis activity"/>
    <property type="evidence" value="ECO:0007669"/>
    <property type="project" value="InterPro"/>
</dbReference>
<feature type="domain" description="ABC transporter" evidence="5">
    <location>
        <begin position="266"/>
        <end position="509"/>
    </location>
</feature>
<evidence type="ECO:0000256" key="2">
    <source>
        <dbReference type="ARBA" id="ARBA00022737"/>
    </source>
</evidence>
<dbReference type="InterPro" id="IPR017871">
    <property type="entry name" value="ABC_transporter-like_CS"/>
</dbReference>
<evidence type="ECO:0000313" key="7">
    <source>
        <dbReference type="Proteomes" id="UP000233786"/>
    </source>
</evidence>
<dbReference type="CDD" id="cd03216">
    <property type="entry name" value="ABC_Carb_Monos_I"/>
    <property type="match status" value="1"/>
</dbReference>
<comment type="caution">
    <text evidence="6">The sequence shown here is derived from an EMBL/GenBank/DDBJ whole genome shotgun (WGS) entry which is preliminary data.</text>
</comment>
<dbReference type="InterPro" id="IPR050107">
    <property type="entry name" value="ABC_carbohydrate_import_ATPase"/>
</dbReference>
<evidence type="ECO:0000313" key="6">
    <source>
        <dbReference type="EMBL" id="PKW18565.1"/>
    </source>
</evidence>
<dbReference type="InterPro" id="IPR027417">
    <property type="entry name" value="P-loop_NTPase"/>
</dbReference>
<keyword evidence="3" id="KW-0547">Nucleotide-binding</keyword>
<organism evidence="6 7">
    <name type="scientific">Saccharopolyspora spinosa</name>
    <dbReference type="NCBI Taxonomy" id="60894"/>
    <lineage>
        <taxon>Bacteria</taxon>
        <taxon>Bacillati</taxon>
        <taxon>Actinomycetota</taxon>
        <taxon>Actinomycetes</taxon>
        <taxon>Pseudonocardiales</taxon>
        <taxon>Pseudonocardiaceae</taxon>
        <taxon>Saccharopolyspora</taxon>
    </lineage>
</organism>
<dbReference type="PROSITE" id="PS50893">
    <property type="entry name" value="ABC_TRANSPORTER_2"/>
    <property type="match status" value="2"/>
</dbReference>
<feature type="domain" description="ABC transporter" evidence="5">
    <location>
        <begin position="14"/>
        <end position="254"/>
    </location>
</feature>
<sequence length="517" mass="54785">MGPRVSDTDVAPALHIDGVAKSFHGRTVLHPFELRIAPGEIHALLGQNGSGKSTLIKMLSGFHQPDSGGTVLVAGQPLPPGSAESAHRLGLRFVHQDLGLVDASSIVDNLLFGHGFPTRFGTVRAAAARRRCAAALHAVGLDLDPGVPVAALTPAQRTGVAVARAMFASDERARVLVLDEPTATLPAEEVDHLHETLRRAAAQGVAILYVTHFLDEVYRLADAVSVLRDGYLVTTSAVEEIERPKLVHHLVGGELEGVRREARRPAPGHDASFVVRDLRAGRIRGVDLGAASGEILGVYGLTGSGRESLLAAVFGATTRESGQVLLAGREVRPSPGDSIAAGIGYLPPDRKVSGGCLALPAAENLTLPSLRSFWARGWLSKRGESAEVRDWFGRLQIRPGDGIRLPLSSFSGGNQQKVLLGKWLRLEPKVLLLDEPTQGVDVGAKAELHRQILKAAASGAVVVVSSTDVEELATLCDRVLVMRDGLVAEDLCGDDVTERAINRSSHQAATSSAGRER</sequence>
<evidence type="ECO:0000256" key="4">
    <source>
        <dbReference type="ARBA" id="ARBA00022840"/>
    </source>
</evidence>
<keyword evidence="7" id="KW-1185">Reference proteome</keyword>
<dbReference type="STRING" id="994479.GCA_000194155_04775"/>
<proteinExistence type="predicted"/>
<dbReference type="SMART" id="SM00382">
    <property type="entry name" value="AAA"/>
    <property type="match status" value="2"/>
</dbReference>
<evidence type="ECO:0000256" key="1">
    <source>
        <dbReference type="ARBA" id="ARBA00022448"/>
    </source>
</evidence>
<evidence type="ECO:0000259" key="5">
    <source>
        <dbReference type="PROSITE" id="PS50893"/>
    </source>
</evidence>
<reference evidence="6" key="1">
    <citation type="submission" date="2017-12" db="EMBL/GenBank/DDBJ databases">
        <title>Sequencing the genomes of 1000 Actinobacteria strains.</title>
        <authorList>
            <person name="Klenk H.-P."/>
        </authorList>
    </citation>
    <scope>NUCLEOTIDE SEQUENCE [LARGE SCALE GENOMIC DNA]</scope>
    <source>
        <strain evidence="6">DSM 44228</strain>
    </source>
</reference>
<evidence type="ECO:0000256" key="3">
    <source>
        <dbReference type="ARBA" id="ARBA00022741"/>
    </source>
</evidence>
<dbReference type="EMBL" id="PJNB01000001">
    <property type="protein sequence ID" value="PKW18565.1"/>
    <property type="molecule type" value="Genomic_DNA"/>
</dbReference>
<accession>A0A2N3Y6R8</accession>
<dbReference type="Proteomes" id="UP000233786">
    <property type="component" value="Unassembled WGS sequence"/>
</dbReference>
<gene>
    <name evidence="6" type="ORF">A8926_6664</name>
</gene>
<dbReference type="AlphaFoldDB" id="A0A2N3Y6R8"/>
<dbReference type="InterPro" id="IPR003593">
    <property type="entry name" value="AAA+_ATPase"/>
</dbReference>
<protein>
    <submittedName>
        <fullName evidence="6">Monosaccharide ABC transporter ATP-binding protein (CUT2 family)</fullName>
    </submittedName>
</protein>
<dbReference type="SUPFAM" id="SSF52540">
    <property type="entry name" value="P-loop containing nucleoside triphosphate hydrolases"/>
    <property type="match status" value="2"/>
</dbReference>
<dbReference type="Gene3D" id="3.40.50.300">
    <property type="entry name" value="P-loop containing nucleotide triphosphate hydrolases"/>
    <property type="match status" value="2"/>
</dbReference>
<dbReference type="PANTHER" id="PTHR43790">
    <property type="entry name" value="CARBOHYDRATE TRANSPORT ATP-BINDING PROTEIN MG119-RELATED"/>
    <property type="match status" value="1"/>
</dbReference>
<keyword evidence="2" id="KW-0677">Repeat</keyword>
<dbReference type="PROSITE" id="PS00211">
    <property type="entry name" value="ABC_TRANSPORTER_1"/>
    <property type="match status" value="1"/>
</dbReference>
<keyword evidence="4 6" id="KW-0067">ATP-binding</keyword>
<dbReference type="CDD" id="cd03215">
    <property type="entry name" value="ABC_Carb_Monos_II"/>
    <property type="match status" value="1"/>
</dbReference>
<dbReference type="PANTHER" id="PTHR43790:SF9">
    <property type="entry name" value="GALACTOFURANOSE TRANSPORTER ATP-BINDING PROTEIN YTFR"/>
    <property type="match status" value="1"/>
</dbReference>
<name>A0A2N3Y6R8_SACSN</name>
<dbReference type="InterPro" id="IPR003439">
    <property type="entry name" value="ABC_transporter-like_ATP-bd"/>
</dbReference>
<dbReference type="GO" id="GO:0005524">
    <property type="term" value="F:ATP binding"/>
    <property type="evidence" value="ECO:0007669"/>
    <property type="project" value="UniProtKB-KW"/>
</dbReference>